<evidence type="ECO:0000313" key="2">
    <source>
        <dbReference type="EMBL" id="SHN43094.1"/>
    </source>
</evidence>
<sequence length="260" mass="26722">MRAAHAEWTKLRTLPSTGWLLLLAVAGTVGLGLAITASLDYAHCDRPCTLDTPELSLAGVRLGQLGVLVLGVLATTAEYSTRTIRPTLLTVPRRFPVVLGKLGVLAVLGSAAGVLAVAGSLAAGRAVLPGNGFTTAHGFPPLSLADDATRRAALGTVLYLGLVTLLGAGLGLLLRDTAGALTASLALLYGAPVVALFVSDPYWQHRIHRYAPMDAGLVIQSTRNLAAEHIGPWAGLGVLAAYAGAAVVAGAIVFQLRDAR</sequence>
<keyword evidence="3" id="KW-1185">Reference proteome</keyword>
<gene>
    <name evidence="2" type="ORF">SAMN05443668_10932</name>
</gene>
<protein>
    <recommendedName>
        <fullName evidence="4">ABC-2 type transport system permease protein</fullName>
    </recommendedName>
</protein>
<keyword evidence="1" id="KW-0472">Membrane</keyword>
<accession>A0A1M7R9V0</accession>
<feature type="transmembrane region" description="Helical" evidence="1">
    <location>
        <begin position="233"/>
        <end position="254"/>
    </location>
</feature>
<dbReference type="AlphaFoldDB" id="A0A1M7R9V0"/>
<dbReference type="EMBL" id="FRCS01000009">
    <property type="protein sequence ID" value="SHN43094.1"/>
    <property type="molecule type" value="Genomic_DNA"/>
</dbReference>
<reference evidence="2 3" key="1">
    <citation type="submission" date="2016-11" db="EMBL/GenBank/DDBJ databases">
        <authorList>
            <person name="Jaros S."/>
            <person name="Januszkiewicz K."/>
            <person name="Wedrychowicz H."/>
        </authorList>
    </citation>
    <scope>NUCLEOTIDE SEQUENCE [LARGE SCALE GENOMIC DNA]</scope>
    <source>
        <strain evidence="2 3">DSM 46144</strain>
    </source>
</reference>
<dbReference type="RefSeq" id="WP_143175448.1">
    <property type="nucleotide sequence ID" value="NZ_FRCS01000009.1"/>
</dbReference>
<feature type="transmembrane region" description="Helical" evidence="1">
    <location>
        <begin position="102"/>
        <end position="123"/>
    </location>
</feature>
<keyword evidence="1" id="KW-0812">Transmembrane</keyword>
<feature type="transmembrane region" description="Helical" evidence="1">
    <location>
        <begin position="152"/>
        <end position="173"/>
    </location>
</feature>
<dbReference type="Proteomes" id="UP000184440">
    <property type="component" value="Unassembled WGS sequence"/>
</dbReference>
<dbReference type="OrthoDB" id="3297985at2"/>
<name>A0A1M7R9V0_9ACTN</name>
<proteinExistence type="predicted"/>
<evidence type="ECO:0000313" key="3">
    <source>
        <dbReference type="Proteomes" id="UP000184440"/>
    </source>
</evidence>
<keyword evidence="1" id="KW-1133">Transmembrane helix</keyword>
<organism evidence="2 3">
    <name type="scientific">Cryptosporangium aurantiacum</name>
    <dbReference type="NCBI Taxonomy" id="134849"/>
    <lineage>
        <taxon>Bacteria</taxon>
        <taxon>Bacillati</taxon>
        <taxon>Actinomycetota</taxon>
        <taxon>Actinomycetes</taxon>
        <taxon>Cryptosporangiales</taxon>
        <taxon>Cryptosporangiaceae</taxon>
        <taxon>Cryptosporangium</taxon>
    </lineage>
</organism>
<evidence type="ECO:0008006" key="4">
    <source>
        <dbReference type="Google" id="ProtNLM"/>
    </source>
</evidence>
<evidence type="ECO:0000256" key="1">
    <source>
        <dbReference type="SAM" id="Phobius"/>
    </source>
</evidence>
<feature type="transmembrane region" description="Helical" evidence="1">
    <location>
        <begin position="20"/>
        <end position="42"/>
    </location>
</feature>
<dbReference type="STRING" id="134849.SAMN05443668_10932"/>
<feature type="transmembrane region" description="Helical" evidence="1">
    <location>
        <begin position="180"/>
        <end position="198"/>
    </location>
</feature>
<feature type="transmembrane region" description="Helical" evidence="1">
    <location>
        <begin position="62"/>
        <end position="81"/>
    </location>
</feature>